<comment type="caution">
    <text evidence="3">The sequence shown here is derived from an EMBL/GenBank/DDBJ whole genome shotgun (WGS) entry which is preliminary data.</text>
</comment>
<keyword evidence="4" id="KW-1185">Reference proteome</keyword>
<proteinExistence type="predicted"/>
<organism evidence="3 4">
    <name type="scientific">Conyzicola nivalis</name>
    <dbReference type="NCBI Taxonomy" id="1477021"/>
    <lineage>
        <taxon>Bacteria</taxon>
        <taxon>Bacillati</taxon>
        <taxon>Actinomycetota</taxon>
        <taxon>Actinomycetes</taxon>
        <taxon>Micrococcales</taxon>
        <taxon>Microbacteriaceae</taxon>
        <taxon>Conyzicola</taxon>
    </lineage>
</organism>
<dbReference type="EMBL" id="JBEPSJ010000005">
    <property type="protein sequence ID" value="MET4583939.1"/>
    <property type="molecule type" value="Genomic_DNA"/>
</dbReference>
<protein>
    <recommendedName>
        <fullName evidence="5">ScyD/ScyE family protein</fullName>
    </recommendedName>
</protein>
<evidence type="ECO:0000313" key="3">
    <source>
        <dbReference type="EMBL" id="MET4583939.1"/>
    </source>
</evidence>
<evidence type="ECO:0000256" key="1">
    <source>
        <dbReference type="SAM" id="MobiDB-lite"/>
    </source>
</evidence>
<feature type="chain" id="PRO_5046318299" description="ScyD/ScyE family protein" evidence="2">
    <location>
        <begin position="24"/>
        <end position="353"/>
    </location>
</feature>
<accession>A0ABV2QSA1</accession>
<evidence type="ECO:0000313" key="4">
    <source>
        <dbReference type="Proteomes" id="UP001549257"/>
    </source>
</evidence>
<dbReference type="SUPFAM" id="SSF63829">
    <property type="entry name" value="Calcium-dependent phosphotriesterase"/>
    <property type="match status" value="1"/>
</dbReference>
<dbReference type="Proteomes" id="UP001549257">
    <property type="component" value="Unassembled WGS sequence"/>
</dbReference>
<dbReference type="RefSeq" id="WP_354026103.1">
    <property type="nucleotide sequence ID" value="NZ_JBEPSJ010000005.1"/>
</dbReference>
<reference evidence="3 4" key="1">
    <citation type="submission" date="2024-06" db="EMBL/GenBank/DDBJ databases">
        <title>Sorghum-associated microbial communities from plants grown in Nebraska, USA.</title>
        <authorList>
            <person name="Schachtman D."/>
        </authorList>
    </citation>
    <scope>NUCLEOTIDE SEQUENCE [LARGE SCALE GENOMIC DNA]</scope>
    <source>
        <strain evidence="3 4">2857</strain>
    </source>
</reference>
<feature type="signal peptide" evidence="2">
    <location>
        <begin position="1"/>
        <end position="23"/>
    </location>
</feature>
<name>A0ABV2QSA1_9MICO</name>
<dbReference type="NCBIfam" id="NF033206">
    <property type="entry name" value="ScyE_fam"/>
    <property type="match status" value="1"/>
</dbReference>
<evidence type="ECO:0000256" key="2">
    <source>
        <dbReference type="SAM" id="SignalP"/>
    </source>
</evidence>
<sequence>MTIKRTTAFAAIVAALIVPTLLATSPASGTPAHDEPTTTLIADGLQGASGSAIGPDGALYVPEGTIGAITRIDLRTGAKSTFASGLPASVIGIAGAVDVEFVGRTAYVLVTVVGDDAPGPNGPGSSVDGIYRVDGPNTFTVVADLGAFSLANPPETDFFLTRGVQWAFEATRSGFIVTDAHHNRVLQVSRSGEVSELIAFGNIVPTGLALDGRTAYMAEAGPVPHLPETGRIVAFDIRRPEPRVVASGYSLMIDVQIGRCGVLYGLSQGDSPGVVPDGSPALGDSGELLRVNRDGTMTPVVDGLDLPTSFQLKRDTAYVVTLNGEVWRVDNVGSNGHHDRGHGCRDGWRHGDD</sequence>
<keyword evidence="2" id="KW-0732">Signal</keyword>
<gene>
    <name evidence="3" type="ORF">ABIE21_003470</name>
</gene>
<evidence type="ECO:0008006" key="5">
    <source>
        <dbReference type="Google" id="ProtNLM"/>
    </source>
</evidence>
<feature type="region of interest" description="Disordered" evidence="1">
    <location>
        <begin position="332"/>
        <end position="353"/>
    </location>
</feature>
<dbReference type="InterPro" id="IPR048031">
    <property type="entry name" value="ScyD/ScyE-like"/>
</dbReference>
<feature type="compositionally biased region" description="Basic and acidic residues" evidence="1">
    <location>
        <begin position="336"/>
        <end position="353"/>
    </location>
</feature>